<evidence type="ECO:0000256" key="9">
    <source>
        <dbReference type="ARBA" id="ARBA00022786"/>
    </source>
</evidence>
<keyword evidence="6" id="KW-0812">Transmembrane</keyword>
<keyword evidence="13" id="KW-0472">Membrane</keyword>
<evidence type="ECO:0000313" key="21">
    <source>
        <dbReference type="EMBL" id="KAG2422372.1"/>
    </source>
</evidence>
<dbReference type="Proteomes" id="UP000650467">
    <property type="component" value="Unassembled WGS sequence"/>
</dbReference>
<accession>A0A835SCV7</accession>
<evidence type="ECO:0000313" key="22">
    <source>
        <dbReference type="Proteomes" id="UP000650467"/>
    </source>
</evidence>
<feature type="region of interest" description="Disordered" evidence="19">
    <location>
        <begin position="42"/>
        <end position="66"/>
    </location>
</feature>
<dbReference type="Pfam" id="PF00097">
    <property type="entry name" value="zf-C3HC4"/>
    <property type="match status" value="1"/>
</dbReference>
<comment type="similarity">
    <text evidence="3">Belongs to the pex2/pex10/pex12 family.</text>
</comment>
<keyword evidence="11" id="KW-0653">Protein transport</keyword>
<protein>
    <recommendedName>
        <fullName evidence="17">RING-type E3 ubiquitin transferase (cysteine targeting)</fullName>
        <ecNumber evidence="17">2.3.2.36</ecNumber>
    </recommendedName>
    <alternativeName>
        <fullName evidence="15">Peroxin-2</fullName>
    </alternativeName>
</protein>
<feature type="compositionally biased region" description="Low complexity" evidence="19">
    <location>
        <begin position="46"/>
        <end position="64"/>
    </location>
</feature>
<proteinExistence type="inferred from homology"/>
<dbReference type="PROSITE" id="PS50089">
    <property type="entry name" value="ZF_RING_2"/>
    <property type="match status" value="1"/>
</dbReference>
<evidence type="ECO:0000259" key="20">
    <source>
        <dbReference type="PROSITE" id="PS50089"/>
    </source>
</evidence>
<keyword evidence="4" id="KW-0813">Transport</keyword>
<dbReference type="InterPro" id="IPR001841">
    <property type="entry name" value="Znf_RING"/>
</dbReference>
<dbReference type="GO" id="GO:0008270">
    <property type="term" value="F:zinc ion binding"/>
    <property type="evidence" value="ECO:0007669"/>
    <property type="project" value="UniProtKB-KW"/>
</dbReference>
<keyword evidence="9" id="KW-0833">Ubl conjugation pathway</keyword>
<evidence type="ECO:0000256" key="16">
    <source>
        <dbReference type="ARBA" id="ARBA00034438"/>
    </source>
</evidence>
<feature type="domain" description="RING-type" evidence="20">
    <location>
        <begin position="388"/>
        <end position="429"/>
    </location>
</feature>
<dbReference type="InterPro" id="IPR018957">
    <property type="entry name" value="Znf_C3HC4_RING-type"/>
</dbReference>
<evidence type="ECO:0000256" key="19">
    <source>
        <dbReference type="SAM" id="MobiDB-lite"/>
    </source>
</evidence>
<name>A0A835SCV7_CHLIN</name>
<comment type="catalytic activity">
    <reaction evidence="16">
        <text>[E2 ubiquitin-conjugating enzyme]-S-ubiquitinyl-L-cysteine + [acceptor protein]-L-cysteine = [E2 ubiquitin-conjugating enzyme]-L-cysteine + [acceptor protein]-S-ubiquitinyl-L-cysteine.</text>
        <dbReference type="EC" id="2.3.2.36"/>
    </reaction>
</comment>
<dbReference type="OrthoDB" id="1701437at2759"/>
<keyword evidence="14" id="KW-0576">Peroxisome</keyword>
<evidence type="ECO:0000256" key="7">
    <source>
        <dbReference type="ARBA" id="ARBA00022723"/>
    </source>
</evidence>
<keyword evidence="22" id="KW-1185">Reference proteome</keyword>
<dbReference type="AlphaFoldDB" id="A0A835SCV7"/>
<evidence type="ECO:0000256" key="10">
    <source>
        <dbReference type="ARBA" id="ARBA00022833"/>
    </source>
</evidence>
<evidence type="ECO:0000256" key="18">
    <source>
        <dbReference type="PROSITE-ProRule" id="PRU00175"/>
    </source>
</evidence>
<evidence type="ECO:0000256" key="2">
    <source>
        <dbReference type="ARBA" id="ARBA00004906"/>
    </source>
</evidence>
<evidence type="ECO:0000256" key="15">
    <source>
        <dbReference type="ARBA" id="ARBA00032511"/>
    </source>
</evidence>
<dbReference type="InterPro" id="IPR017907">
    <property type="entry name" value="Znf_RING_CS"/>
</dbReference>
<evidence type="ECO:0000256" key="13">
    <source>
        <dbReference type="ARBA" id="ARBA00023136"/>
    </source>
</evidence>
<dbReference type="EC" id="2.3.2.36" evidence="17"/>
<evidence type="ECO:0000256" key="3">
    <source>
        <dbReference type="ARBA" id="ARBA00008704"/>
    </source>
</evidence>
<evidence type="ECO:0000256" key="5">
    <source>
        <dbReference type="ARBA" id="ARBA00022679"/>
    </source>
</evidence>
<evidence type="ECO:0000256" key="6">
    <source>
        <dbReference type="ARBA" id="ARBA00022692"/>
    </source>
</evidence>
<dbReference type="PANTHER" id="PTHR48178:SF1">
    <property type="entry name" value="PEROXISOME BIOGENESIS FACTOR 2"/>
    <property type="match status" value="1"/>
</dbReference>
<keyword evidence="10" id="KW-0862">Zinc</keyword>
<dbReference type="InterPro" id="IPR006845">
    <property type="entry name" value="Pex_N"/>
</dbReference>
<sequence length="474" mass="48123">MTGQAADAGGHVGGLGCSAEAPSADAWQVAAALVAPQVAGLSTSTSAPGAGSNHHGSGASAAAGCQPPPLHILRSSQVDALRLDAELSGMLQEQMVKLFDHFRPGQAAALEPEVRAVLSLLVRGGVRGRAGGRVCAGEQVFGLSVWGGAGTGRATPGSELLNLRYRNEWAVAADKACVGRSGVDGPGLSRGQRVALGLGTVALPYAWARLCRAAHAGEWAEAEEGSWRRRVWGAMRQAEGAVAAAALANSWLFLVRGDYRTLLERLLGCRLVWRQAAMSRIISFEYLNRQLVWQELSEALLLLLPMVDLARLRRAVLRALPRPQSLLSPLHGVVAAAAAADGAVAETEAAGGAVEGGTPLPAGATAKGAGGAAGARKAAASSPANTACPVCGSSDMLTAVVALPCRHVFCYYCLRAHTAADVAYACPLDGMRVAAMRRLRPVAAAAAAGTGGAVAGGGRGGLGTAAAAAAARHS</sequence>
<dbReference type="InterPro" id="IPR013083">
    <property type="entry name" value="Znf_RING/FYVE/PHD"/>
</dbReference>
<reference evidence="21" key="1">
    <citation type="journal article" date="2020" name="bioRxiv">
        <title>Comparative genomics of Chlamydomonas.</title>
        <authorList>
            <person name="Craig R.J."/>
            <person name="Hasan A.R."/>
            <person name="Ness R.W."/>
            <person name="Keightley P.D."/>
        </authorList>
    </citation>
    <scope>NUCLEOTIDE SEQUENCE</scope>
    <source>
        <strain evidence="21">SAG 7.73</strain>
    </source>
</reference>
<dbReference type="PANTHER" id="PTHR48178">
    <property type="entry name" value="PEROXISOME BIOGENESIS FACTOR 2"/>
    <property type="match status" value="1"/>
</dbReference>
<dbReference type="GO" id="GO:0061630">
    <property type="term" value="F:ubiquitin protein ligase activity"/>
    <property type="evidence" value="ECO:0007669"/>
    <property type="project" value="UniProtKB-EC"/>
</dbReference>
<keyword evidence="7" id="KW-0479">Metal-binding</keyword>
<dbReference type="SUPFAM" id="SSF57850">
    <property type="entry name" value="RING/U-box"/>
    <property type="match status" value="1"/>
</dbReference>
<evidence type="ECO:0000256" key="14">
    <source>
        <dbReference type="ARBA" id="ARBA00023140"/>
    </source>
</evidence>
<gene>
    <name evidence="21" type="ORF">HXX76_016096</name>
</gene>
<dbReference type="EMBL" id="JAEHOC010000111">
    <property type="protein sequence ID" value="KAG2422372.1"/>
    <property type="molecule type" value="Genomic_DNA"/>
</dbReference>
<dbReference type="Pfam" id="PF04757">
    <property type="entry name" value="Pex2_Pex12"/>
    <property type="match status" value="1"/>
</dbReference>
<dbReference type="SMART" id="SM00184">
    <property type="entry name" value="RING"/>
    <property type="match status" value="1"/>
</dbReference>
<evidence type="ECO:0000256" key="17">
    <source>
        <dbReference type="ARBA" id="ARBA00034523"/>
    </source>
</evidence>
<evidence type="ECO:0000256" key="4">
    <source>
        <dbReference type="ARBA" id="ARBA00022448"/>
    </source>
</evidence>
<dbReference type="InterPro" id="IPR025654">
    <property type="entry name" value="PEX2/10"/>
</dbReference>
<organism evidence="21 22">
    <name type="scientific">Chlamydomonas incerta</name>
    <dbReference type="NCBI Taxonomy" id="51695"/>
    <lineage>
        <taxon>Eukaryota</taxon>
        <taxon>Viridiplantae</taxon>
        <taxon>Chlorophyta</taxon>
        <taxon>core chlorophytes</taxon>
        <taxon>Chlorophyceae</taxon>
        <taxon>CS clade</taxon>
        <taxon>Chlamydomonadales</taxon>
        <taxon>Chlamydomonadaceae</taxon>
        <taxon>Chlamydomonas</taxon>
    </lineage>
</organism>
<dbReference type="GO" id="GO:0016558">
    <property type="term" value="P:protein import into peroxisome matrix"/>
    <property type="evidence" value="ECO:0007669"/>
    <property type="project" value="InterPro"/>
</dbReference>
<dbReference type="PROSITE" id="PS00518">
    <property type="entry name" value="ZF_RING_1"/>
    <property type="match status" value="1"/>
</dbReference>
<keyword evidence="8 18" id="KW-0863">Zinc-finger</keyword>
<evidence type="ECO:0000256" key="12">
    <source>
        <dbReference type="ARBA" id="ARBA00022989"/>
    </source>
</evidence>
<comment type="pathway">
    <text evidence="2">Protein modification; protein ubiquitination.</text>
</comment>
<evidence type="ECO:0000256" key="1">
    <source>
        <dbReference type="ARBA" id="ARBA00004585"/>
    </source>
</evidence>
<dbReference type="Gene3D" id="3.30.40.10">
    <property type="entry name" value="Zinc/RING finger domain, C3HC4 (zinc finger)"/>
    <property type="match status" value="1"/>
</dbReference>
<evidence type="ECO:0000256" key="11">
    <source>
        <dbReference type="ARBA" id="ARBA00022927"/>
    </source>
</evidence>
<keyword evidence="12" id="KW-1133">Transmembrane helix</keyword>
<comment type="caution">
    <text evidence="21">The sequence shown here is derived from an EMBL/GenBank/DDBJ whole genome shotgun (WGS) entry which is preliminary data.</text>
</comment>
<evidence type="ECO:0000256" key="8">
    <source>
        <dbReference type="ARBA" id="ARBA00022771"/>
    </source>
</evidence>
<comment type="subcellular location">
    <subcellularLocation>
        <location evidence="1">Peroxisome membrane</location>
        <topology evidence="1">Multi-pass membrane protein</topology>
    </subcellularLocation>
</comment>
<keyword evidence="5" id="KW-0808">Transferase</keyword>
<dbReference type="GO" id="GO:0005778">
    <property type="term" value="C:peroxisomal membrane"/>
    <property type="evidence" value="ECO:0007669"/>
    <property type="project" value="UniProtKB-SubCell"/>
</dbReference>